<dbReference type="InterPro" id="IPR002197">
    <property type="entry name" value="HTH_Fis"/>
</dbReference>
<feature type="domain" description="Response regulatory" evidence="13">
    <location>
        <begin position="16"/>
        <end position="132"/>
    </location>
</feature>
<dbReference type="Pfam" id="PF02954">
    <property type="entry name" value="HTH_8"/>
    <property type="match status" value="1"/>
</dbReference>
<dbReference type="Gene3D" id="3.40.50.2300">
    <property type="match status" value="1"/>
</dbReference>
<dbReference type="GO" id="GO:0006355">
    <property type="term" value="P:regulation of DNA-templated transcription"/>
    <property type="evidence" value="ECO:0007669"/>
    <property type="project" value="InterPro"/>
</dbReference>
<dbReference type="InterPro" id="IPR001789">
    <property type="entry name" value="Sig_transdc_resp-reg_receiver"/>
</dbReference>
<keyword evidence="10" id="KW-0804">Transcription</keyword>
<keyword evidence="7" id="KW-0902">Two-component regulatory system</keyword>
<feature type="domain" description="Sigma-54 factor interaction" evidence="12">
    <location>
        <begin position="154"/>
        <end position="379"/>
    </location>
</feature>
<evidence type="ECO:0000313" key="15">
    <source>
        <dbReference type="Proteomes" id="UP000183974"/>
    </source>
</evidence>
<evidence type="ECO:0000256" key="7">
    <source>
        <dbReference type="ARBA" id="ARBA00023012"/>
    </source>
</evidence>
<reference evidence="14 15" key="1">
    <citation type="submission" date="2016-11" db="EMBL/GenBank/DDBJ databases">
        <authorList>
            <person name="Jaros S."/>
            <person name="Januszkiewicz K."/>
            <person name="Wedrychowicz H."/>
        </authorList>
    </citation>
    <scope>NUCLEOTIDE SEQUENCE [LARGE SCALE GENOMIC DNA]</scope>
    <source>
        <strain evidence="14 15">DSM 29589</strain>
    </source>
</reference>
<evidence type="ECO:0000256" key="6">
    <source>
        <dbReference type="ARBA" id="ARBA00022840"/>
    </source>
</evidence>
<dbReference type="Pfam" id="PF25601">
    <property type="entry name" value="AAA_lid_14"/>
    <property type="match status" value="1"/>
</dbReference>
<dbReference type="InterPro" id="IPR009057">
    <property type="entry name" value="Homeodomain-like_sf"/>
</dbReference>
<keyword evidence="4 11" id="KW-0597">Phosphoprotein</keyword>
<keyword evidence="9" id="KW-0010">Activator</keyword>
<dbReference type="STRING" id="337701.SAMN05444398_101132"/>
<dbReference type="GO" id="GO:0000160">
    <property type="term" value="P:phosphorelay signal transduction system"/>
    <property type="evidence" value="ECO:0007669"/>
    <property type="project" value="UniProtKB-KW"/>
</dbReference>
<organism evidence="14 15">
    <name type="scientific">Roseovarius pacificus</name>
    <dbReference type="NCBI Taxonomy" id="337701"/>
    <lineage>
        <taxon>Bacteria</taxon>
        <taxon>Pseudomonadati</taxon>
        <taxon>Pseudomonadota</taxon>
        <taxon>Alphaproteobacteria</taxon>
        <taxon>Rhodobacterales</taxon>
        <taxon>Roseobacteraceae</taxon>
        <taxon>Roseovarius</taxon>
    </lineage>
</organism>
<keyword evidence="5" id="KW-0547">Nucleotide-binding</keyword>
<evidence type="ECO:0000259" key="12">
    <source>
        <dbReference type="PROSITE" id="PS50045"/>
    </source>
</evidence>
<dbReference type="InterPro" id="IPR058031">
    <property type="entry name" value="AAA_lid_NorR"/>
</dbReference>
<dbReference type="SUPFAM" id="SSF52172">
    <property type="entry name" value="CheY-like"/>
    <property type="match status" value="1"/>
</dbReference>
<evidence type="ECO:0000256" key="4">
    <source>
        <dbReference type="ARBA" id="ARBA00022553"/>
    </source>
</evidence>
<dbReference type="InterPro" id="IPR025944">
    <property type="entry name" value="Sigma_54_int_dom_CS"/>
</dbReference>
<dbReference type="PROSITE" id="PS50045">
    <property type="entry name" value="SIGMA54_INTERACT_4"/>
    <property type="match status" value="1"/>
</dbReference>
<dbReference type="FunFam" id="3.40.50.2300:FF:000018">
    <property type="entry name" value="DNA-binding transcriptional regulator NtrC"/>
    <property type="match status" value="1"/>
</dbReference>
<dbReference type="SUPFAM" id="SSF52540">
    <property type="entry name" value="P-loop containing nucleoside triphosphate hydrolases"/>
    <property type="match status" value="1"/>
</dbReference>
<evidence type="ECO:0000256" key="1">
    <source>
        <dbReference type="ARBA" id="ARBA00002167"/>
    </source>
</evidence>
<dbReference type="SMART" id="SM00382">
    <property type="entry name" value="AAA"/>
    <property type="match status" value="1"/>
</dbReference>
<protein>
    <recommendedName>
        <fullName evidence="3">Nif-specific regulatory protein</fullName>
    </recommendedName>
</protein>
<evidence type="ECO:0000313" key="14">
    <source>
        <dbReference type="EMBL" id="SHK96659.1"/>
    </source>
</evidence>
<dbReference type="AlphaFoldDB" id="A0A1M6WSV8"/>
<keyword evidence="8" id="KW-0805">Transcription regulation</keyword>
<dbReference type="Gene3D" id="3.40.50.300">
    <property type="entry name" value="P-loop containing nucleotide triphosphate hydrolases"/>
    <property type="match status" value="1"/>
</dbReference>
<dbReference type="PRINTS" id="PR01590">
    <property type="entry name" value="HTHFIS"/>
</dbReference>
<dbReference type="EMBL" id="FRBR01000001">
    <property type="protein sequence ID" value="SHK96659.1"/>
    <property type="molecule type" value="Genomic_DNA"/>
</dbReference>
<evidence type="ECO:0000256" key="5">
    <source>
        <dbReference type="ARBA" id="ARBA00022741"/>
    </source>
</evidence>
<dbReference type="FunFam" id="1.10.10.60:FF:000165">
    <property type="entry name" value="Two-component system nitrogen regulation response regulator NtrX"/>
    <property type="match status" value="1"/>
</dbReference>
<dbReference type="FunFam" id="3.40.50.300:FF:000006">
    <property type="entry name" value="DNA-binding transcriptional regulator NtrC"/>
    <property type="match status" value="1"/>
</dbReference>
<dbReference type="Gene3D" id="1.10.8.60">
    <property type="match status" value="1"/>
</dbReference>
<accession>A0A1M6WSV8</accession>
<dbReference type="InterPro" id="IPR011006">
    <property type="entry name" value="CheY-like_superfamily"/>
</dbReference>
<evidence type="ECO:0000256" key="2">
    <source>
        <dbReference type="ARBA" id="ARBA00011135"/>
    </source>
</evidence>
<proteinExistence type="predicted"/>
<dbReference type="Proteomes" id="UP000183974">
    <property type="component" value="Unassembled WGS sequence"/>
</dbReference>
<comment type="subunit">
    <text evidence="2">Interacts with sigma-54.</text>
</comment>
<evidence type="ECO:0000256" key="10">
    <source>
        <dbReference type="ARBA" id="ARBA00023163"/>
    </source>
</evidence>
<gene>
    <name evidence="14" type="ORF">SAMN05444398_101132</name>
</gene>
<comment type="function">
    <text evidence="1">Required for activation of most nif operons, which are directly involved in nitrogen fixation.</text>
</comment>
<evidence type="ECO:0000256" key="9">
    <source>
        <dbReference type="ARBA" id="ARBA00023159"/>
    </source>
</evidence>
<dbReference type="InterPro" id="IPR003593">
    <property type="entry name" value="AAA+_ATPase"/>
</dbReference>
<dbReference type="SUPFAM" id="SSF46689">
    <property type="entry name" value="Homeodomain-like"/>
    <property type="match status" value="1"/>
</dbReference>
<evidence type="ECO:0000256" key="3">
    <source>
        <dbReference type="ARBA" id="ARBA00015308"/>
    </source>
</evidence>
<evidence type="ECO:0000256" key="11">
    <source>
        <dbReference type="PROSITE-ProRule" id="PRU00169"/>
    </source>
</evidence>
<dbReference type="GO" id="GO:0005524">
    <property type="term" value="F:ATP binding"/>
    <property type="evidence" value="ECO:0007669"/>
    <property type="project" value="UniProtKB-KW"/>
</dbReference>
<dbReference type="PANTHER" id="PTHR32071">
    <property type="entry name" value="TRANSCRIPTIONAL REGULATORY PROTEIN"/>
    <property type="match status" value="1"/>
</dbReference>
<dbReference type="Pfam" id="PF00072">
    <property type="entry name" value="Response_reg"/>
    <property type="match status" value="1"/>
</dbReference>
<dbReference type="PANTHER" id="PTHR32071:SF17">
    <property type="entry name" value="TRANSCRIPTIONAL REGULATOR (NTRC FAMILY)"/>
    <property type="match status" value="1"/>
</dbReference>
<dbReference type="InterPro" id="IPR002078">
    <property type="entry name" value="Sigma_54_int"/>
</dbReference>
<name>A0A1M6WSV8_9RHOB</name>
<evidence type="ECO:0000256" key="8">
    <source>
        <dbReference type="ARBA" id="ARBA00023015"/>
    </source>
</evidence>
<dbReference type="SMART" id="SM00448">
    <property type="entry name" value="REC"/>
    <property type="match status" value="1"/>
</dbReference>
<dbReference type="PROSITE" id="PS00688">
    <property type="entry name" value="SIGMA54_INTERACT_3"/>
    <property type="match status" value="1"/>
</dbReference>
<evidence type="ECO:0000259" key="13">
    <source>
        <dbReference type="PROSITE" id="PS50110"/>
    </source>
</evidence>
<dbReference type="Pfam" id="PF00158">
    <property type="entry name" value="Sigma54_activat"/>
    <property type="match status" value="1"/>
</dbReference>
<dbReference type="CDD" id="cd17550">
    <property type="entry name" value="REC_NtrX-like"/>
    <property type="match status" value="1"/>
</dbReference>
<dbReference type="CDD" id="cd00009">
    <property type="entry name" value="AAA"/>
    <property type="match status" value="1"/>
</dbReference>
<keyword evidence="15" id="KW-1185">Reference proteome</keyword>
<dbReference type="Gene3D" id="1.10.10.60">
    <property type="entry name" value="Homeodomain-like"/>
    <property type="match status" value="1"/>
</dbReference>
<dbReference type="PROSITE" id="PS50110">
    <property type="entry name" value="RESPONSE_REGULATORY"/>
    <property type="match status" value="1"/>
</dbReference>
<keyword evidence="6" id="KW-0067">ATP-binding</keyword>
<dbReference type="GO" id="GO:0043565">
    <property type="term" value="F:sequence-specific DNA binding"/>
    <property type="evidence" value="ECO:0007669"/>
    <property type="project" value="InterPro"/>
</dbReference>
<feature type="modified residue" description="4-aspartylphosphate" evidence="11">
    <location>
        <position position="65"/>
    </location>
</feature>
<sequence length="482" mass="53376">MWQLWNNRRYEDSMSDILIVDDERDIRELIGDILEDEGFGTRLAGNSEECMTAIAEEVPALLILDIWLKDSQMDGIDILKAVKRDHPEIPVVIISGHGNIEIAVAAIKQGAYDFIEKPFNIDQLLVVIRRGMETSRLRRENQDLRRRETESADMLGASAAFRTLMGQLEKVTKSNGRVMLTGPAGSGKELAARYIHGNSGRADAPFVCVSCASIEPDRMEEVLFGRESEERGLETGLLEEANGGVIYFDEVADMPLGTQSKILRVLVDQTFLRVGGSDKVEVDLRVISSTSRDLEAEIAADRFRRELYHRLNVVPITVPSLEERREDIPDLARHFIALLNGTQGLPLRELGEEAAALLQTMSWPGNVRQLRNVIERVLILGDPSGEIRATEIPGETEVPAEDGRVVLSGAVATMPLREAREAFEREYLMTQINRFGGNISRTAEFVGMERSALHRKLKSLGVVTGAKTGRASKSDGEEAAAG</sequence>
<dbReference type="InterPro" id="IPR027417">
    <property type="entry name" value="P-loop_NTPase"/>
</dbReference>